<dbReference type="Proteomes" id="UP001186944">
    <property type="component" value="Unassembled WGS sequence"/>
</dbReference>
<dbReference type="InterPro" id="IPR002104">
    <property type="entry name" value="Integrase_catalytic"/>
</dbReference>
<dbReference type="PANTHER" id="PTHR34605">
    <property type="entry name" value="PHAGE_INTEGRASE DOMAIN-CONTAINING PROTEIN"/>
    <property type="match status" value="1"/>
</dbReference>
<dbReference type="InterPro" id="IPR011010">
    <property type="entry name" value="DNA_brk_join_enz"/>
</dbReference>
<evidence type="ECO:0000259" key="2">
    <source>
        <dbReference type="PROSITE" id="PS51898"/>
    </source>
</evidence>
<dbReference type="Gene3D" id="1.10.443.10">
    <property type="entry name" value="Intergrase catalytic core"/>
    <property type="match status" value="1"/>
</dbReference>
<evidence type="ECO:0000313" key="4">
    <source>
        <dbReference type="Proteomes" id="UP001186944"/>
    </source>
</evidence>
<accession>A0AA88YBR7</accession>
<organism evidence="3 4">
    <name type="scientific">Pinctada imbricata</name>
    <name type="common">Atlantic pearl-oyster</name>
    <name type="synonym">Pinctada martensii</name>
    <dbReference type="NCBI Taxonomy" id="66713"/>
    <lineage>
        <taxon>Eukaryota</taxon>
        <taxon>Metazoa</taxon>
        <taxon>Spiralia</taxon>
        <taxon>Lophotrochozoa</taxon>
        <taxon>Mollusca</taxon>
        <taxon>Bivalvia</taxon>
        <taxon>Autobranchia</taxon>
        <taxon>Pteriomorphia</taxon>
        <taxon>Pterioida</taxon>
        <taxon>Pterioidea</taxon>
        <taxon>Pteriidae</taxon>
        <taxon>Pinctada</taxon>
    </lineage>
</organism>
<protein>
    <recommendedName>
        <fullName evidence="2">Tyr recombinase domain-containing protein</fullName>
    </recommendedName>
</protein>
<reference evidence="3" key="1">
    <citation type="submission" date="2019-08" db="EMBL/GenBank/DDBJ databases">
        <title>The improved chromosome-level genome for the pearl oyster Pinctada fucata martensii using PacBio sequencing and Hi-C.</title>
        <authorList>
            <person name="Zheng Z."/>
        </authorList>
    </citation>
    <scope>NUCLEOTIDE SEQUENCE</scope>
    <source>
        <strain evidence="3">ZZ-2019</strain>
        <tissue evidence="3">Adductor muscle</tissue>
    </source>
</reference>
<dbReference type="InterPro" id="IPR013762">
    <property type="entry name" value="Integrase-like_cat_sf"/>
</dbReference>
<dbReference type="GO" id="GO:0006310">
    <property type="term" value="P:DNA recombination"/>
    <property type="evidence" value="ECO:0007669"/>
    <property type="project" value="UniProtKB-KW"/>
</dbReference>
<proteinExistence type="predicted"/>
<dbReference type="EMBL" id="VSWD01000007">
    <property type="protein sequence ID" value="KAK3096783.1"/>
    <property type="molecule type" value="Genomic_DNA"/>
</dbReference>
<dbReference type="GO" id="GO:0015074">
    <property type="term" value="P:DNA integration"/>
    <property type="evidence" value="ECO:0007669"/>
    <property type="project" value="InterPro"/>
</dbReference>
<evidence type="ECO:0000256" key="1">
    <source>
        <dbReference type="ARBA" id="ARBA00023172"/>
    </source>
</evidence>
<dbReference type="AlphaFoldDB" id="A0AA88YBR7"/>
<keyword evidence="1" id="KW-0233">DNA recombination</keyword>
<dbReference type="Pfam" id="PF00589">
    <property type="entry name" value="Phage_integrase"/>
    <property type="match status" value="1"/>
</dbReference>
<evidence type="ECO:0000313" key="3">
    <source>
        <dbReference type="EMBL" id="KAK3096783.1"/>
    </source>
</evidence>
<feature type="domain" description="Tyr recombinase" evidence="2">
    <location>
        <begin position="4"/>
        <end position="218"/>
    </location>
</feature>
<comment type="caution">
    <text evidence="3">The sequence shown here is derived from an EMBL/GenBank/DDBJ whole genome shotgun (WGS) entry which is preliminary data.</text>
</comment>
<dbReference type="PANTHER" id="PTHR34605:SF4">
    <property type="entry name" value="DNA ADENINE METHYLTRANSFERASE"/>
    <property type="match status" value="1"/>
</dbReference>
<name>A0AA88YBR7_PINIB</name>
<sequence>MRKSDTRKNRKEPVTVEMLENYVRTYASDTATLMDLRLATMCILGFAGFFRFSELVNIRRSDIVFFESYMTIFVFKSKTDVYRDGNWVVIAKTNNSCCPYDLLKRYLSCANILDSDSDEFIFRSVFYSKNKECYKLRVRPDVHISYIRARELLLSSLKSLGYDSKKFGLHSLRAGGASAAANGGINDRLFKAHGRWKSENAKDMYIKDDLHRKLSVTLGLGL</sequence>
<keyword evidence="4" id="KW-1185">Reference proteome</keyword>
<gene>
    <name evidence="3" type="ORF">FSP39_003247</name>
</gene>
<dbReference type="PROSITE" id="PS51898">
    <property type="entry name" value="TYR_RECOMBINASE"/>
    <property type="match status" value="1"/>
</dbReference>
<dbReference type="InterPro" id="IPR052925">
    <property type="entry name" value="Phage_Integrase-like_Recomb"/>
</dbReference>
<dbReference type="GO" id="GO:0003677">
    <property type="term" value="F:DNA binding"/>
    <property type="evidence" value="ECO:0007669"/>
    <property type="project" value="InterPro"/>
</dbReference>
<dbReference type="SUPFAM" id="SSF56349">
    <property type="entry name" value="DNA breaking-rejoining enzymes"/>
    <property type="match status" value="1"/>
</dbReference>